<evidence type="ECO:0000256" key="2">
    <source>
        <dbReference type="SAM" id="Phobius"/>
    </source>
</evidence>
<feature type="region of interest" description="Disordered" evidence="1">
    <location>
        <begin position="141"/>
        <end position="174"/>
    </location>
</feature>
<name>A0A364VBD9_9CORY</name>
<protein>
    <submittedName>
        <fullName evidence="3">Uncharacterized protein</fullName>
    </submittedName>
</protein>
<dbReference type="RefSeq" id="WP_112769552.1">
    <property type="nucleotide sequence ID" value="NZ_CP063191.1"/>
</dbReference>
<gene>
    <name evidence="3" type="ORF">CWC39_05740</name>
</gene>
<keyword evidence="2" id="KW-1133">Transmembrane helix</keyword>
<organism evidence="3 4">
    <name type="scientific">Corynebacterium heidelbergense</name>
    <dbReference type="NCBI Taxonomy" id="2055947"/>
    <lineage>
        <taxon>Bacteria</taxon>
        <taxon>Bacillati</taxon>
        <taxon>Actinomycetota</taxon>
        <taxon>Actinomycetes</taxon>
        <taxon>Mycobacteriales</taxon>
        <taxon>Corynebacteriaceae</taxon>
        <taxon>Corynebacterium</taxon>
    </lineage>
</organism>
<feature type="transmembrane region" description="Helical" evidence="2">
    <location>
        <begin position="110"/>
        <end position="132"/>
    </location>
</feature>
<evidence type="ECO:0000256" key="1">
    <source>
        <dbReference type="SAM" id="MobiDB-lite"/>
    </source>
</evidence>
<feature type="compositionally biased region" description="Basic and acidic residues" evidence="1">
    <location>
        <begin position="215"/>
        <end position="233"/>
    </location>
</feature>
<dbReference type="EMBL" id="PHQP01000035">
    <property type="protein sequence ID" value="RAV33970.1"/>
    <property type="molecule type" value="Genomic_DNA"/>
</dbReference>
<accession>A0A364VBD9</accession>
<keyword evidence="2" id="KW-0472">Membrane</keyword>
<evidence type="ECO:0000313" key="4">
    <source>
        <dbReference type="Proteomes" id="UP000251047"/>
    </source>
</evidence>
<dbReference type="Proteomes" id="UP000251047">
    <property type="component" value="Unassembled WGS sequence"/>
</dbReference>
<feature type="region of interest" description="Disordered" evidence="1">
    <location>
        <begin position="215"/>
        <end position="234"/>
    </location>
</feature>
<reference evidence="3 4" key="1">
    <citation type="journal article" date="2018" name="Syst. Appl. Microbiol.">
        <title>Corynebacterium heidelbergense sp. nov., isolated from the preen glands of Egyptian geese (Alopochen aegyptiacus).</title>
        <authorList>
            <person name="Braun M.S."/>
            <person name="Wang E."/>
            <person name="Zimmermann S."/>
            <person name="Wink M."/>
        </authorList>
    </citation>
    <scope>NUCLEOTIDE SEQUENCE [LARGE SCALE GENOMIC DNA]</scope>
    <source>
        <strain evidence="3 4">DSM 104638</strain>
    </source>
</reference>
<dbReference type="AlphaFoldDB" id="A0A364VBD9"/>
<keyword evidence="2" id="KW-0812">Transmembrane</keyword>
<dbReference type="OrthoDB" id="4398434at2"/>
<evidence type="ECO:0000313" key="3">
    <source>
        <dbReference type="EMBL" id="RAV33970.1"/>
    </source>
</evidence>
<proteinExistence type="predicted"/>
<comment type="caution">
    <text evidence="3">The sequence shown here is derived from an EMBL/GenBank/DDBJ whole genome shotgun (WGS) entry which is preliminary data.</text>
</comment>
<sequence>MAGYDLYRSLGLNSAHTPERLAGTISLLKAQTDASDAARMEELTVAEKILGKPGLKAQYDSRLANPEGPTVTVDDLRQLAGSGAGSRDILAVIRTYVVRAGHLARAYPKAAAGSALGVVVILAVLIAGFLAIGGGGGGSDQSGSSGLFGGSSHQRADGLPSFEDEKKDDSVAQPGEEITFVDGDLYTYPDGHSELSKSATKWSISVNNLRLRDVYKPGDSNAPRDHPLSKPSKDGVSVCYDETVKFIEAGSEVSQSSRVVDKYTVSNAADELIVWTWTDRSSWSEPLGSREIWAPGADKSYVRNQDDPLLDKPQISGNSALFSVCQELEVQSDGSVPSEWIGFKVFPSGSALGERQGSKTQWIFDMPAH</sequence>